<evidence type="ECO:0000313" key="2">
    <source>
        <dbReference type="Proteomes" id="UP001589700"/>
    </source>
</evidence>
<evidence type="ECO:0000313" key="1">
    <source>
        <dbReference type="EMBL" id="MFB9259217.1"/>
    </source>
</evidence>
<dbReference type="EMBL" id="JBHMDY010000004">
    <property type="protein sequence ID" value="MFB9259217.1"/>
    <property type="molecule type" value="Genomic_DNA"/>
</dbReference>
<keyword evidence="2" id="KW-1185">Reference proteome</keyword>
<protein>
    <submittedName>
        <fullName evidence="1">Uncharacterized protein</fullName>
    </submittedName>
</protein>
<accession>A0ABV5JNB7</accession>
<comment type="caution">
    <text evidence="1">The sequence shown here is derived from an EMBL/GenBank/DDBJ whole genome shotgun (WGS) entry which is preliminary data.</text>
</comment>
<organism evidence="1 2">
    <name type="scientific">Dietzia aerolata</name>
    <dbReference type="NCBI Taxonomy" id="595984"/>
    <lineage>
        <taxon>Bacteria</taxon>
        <taxon>Bacillati</taxon>
        <taxon>Actinomycetota</taxon>
        <taxon>Actinomycetes</taxon>
        <taxon>Mycobacteriales</taxon>
        <taxon>Dietziaceae</taxon>
        <taxon>Dietzia</taxon>
    </lineage>
</organism>
<name>A0ABV5JNB7_9ACTN</name>
<sequence length="87" mass="9312">MALDGSTFTSPSVISIERDDSGADVLTYRNESGRELGCMVNVGSKAIIDQAEDTARRITNPCDWFTSLNNENPESPTAYGAAIRPGS</sequence>
<dbReference type="RefSeq" id="WP_182633718.1">
    <property type="nucleotide sequence ID" value="NZ_JAALDM010000336.1"/>
</dbReference>
<proteinExistence type="predicted"/>
<gene>
    <name evidence="1" type="ORF">ACFFVD_05320</name>
</gene>
<reference evidence="1 2" key="1">
    <citation type="submission" date="2024-09" db="EMBL/GenBank/DDBJ databases">
        <authorList>
            <person name="Sun Q."/>
            <person name="Mori K."/>
        </authorList>
    </citation>
    <scope>NUCLEOTIDE SEQUENCE [LARGE SCALE GENOMIC DNA]</scope>
    <source>
        <strain evidence="1 2">CCM 7659</strain>
    </source>
</reference>
<dbReference type="Proteomes" id="UP001589700">
    <property type="component" value="Unassembled WGS sequence"/>
</dbReference>